<organism evidence="1 2">
    <name type="scientific">Trichostrongylus colubriformis</name>
    <name type="common">Black scour worm</name>
    <dbReference type="NCBI Taxonomy" id="6319"/>
    <lineage>
        <taxon>Eukaryota</taxon>
        <taxon>Metazoa</taxon>
        <taxon>Ecdysozoa</taxon>
        <taxon>Nematoda</taxon>
        <taxon>Chromadorea</taxon>
        <taxon>Rhabditida</taxon>
        <taxon>Rhabditina</taxon>
        <taxon>Rhabditomorpha</taxon>
        <taxon>Strongyloidea</taxon>
        <taxon>Trichostrongylidae</taxon>
        <taxon>Trichostrongylus</taxon>
    </lineage>
</organism>
<name>A0AAN8IHK1_TRICO</name>
<sequence length="91" mass="10856">MIQVDQMLVRDGKEFYIVKRVRRYHIGKASSINAEIKVSKKQGGWKRQLLKSGKFDSLFKKCKPFDVFTIPVDYYNYTQNTKNSWYYAKAY</sequence>
<proteinExistence type="predicted"/>
<dbReference type="AlphaFoldDB" id="A0AAN8IHK1"/>
<gene>
    <name evidence="1" type="ORF">GCK32_021147</name>
</gene>
<accession>A0AAN8IHK1</accession>
<keyword evidence="2" id="KW-1185">Reference proteome</keyword>
<comment type="caution">
    <text evidence="1">The sequence shown here is derived from an EMBL/GenBank/DDBJ whole genome shotgun (WGS) entry which is preliminary data.</text>
</comment>
<evidence type="ECO:0000313" key="2">
    <source>
        <dbReference type="Proteomes" id="UP001331761"/>
    </source>
</evidence>
<dbReference type="EMBL" id="WIXE01013483">
    <property type="protein sequence ID" value="KAK5975074.1"/>
    <property type="molecule type" value="Genomic_DNA"/>
</dbReference>
<protein>
    <submittedName>
        <fullName evidence="1">Uncharacterized protein</fullName>
    </submittedName>
</protein>
<reference evidence="1 2" key="1">
    <citation type="submission" date="2019-10" db="EMBL/GenBank/DDBJ databases">
        <title>Assembly and Annotation for the nematode Trichostrongylus colubriformis.</title>
        <authorList>
            <person name="Martin J."/>
        </authorList>
    </citation>
    <scope>NUCLEOTIDE SEQUENCE [LARGE SCALE GENOMIC DNA]</scope>
    <source>
        <strain evidence="1">G859</strain>
        <tissue evidence="1">Whole worm</tissue>
    </source>
</reference>
<evidence type="ECO:0000313" key="1">
    <source>
        <dbReference type="EMBL" id="KAK5975074.1"/>
    </source>
</evidence>
<dbReference type="Proteomes" id="UP001331761">
    <property type="component" value="Unassembled WGS sequence"/>
</dbReference>